<dbReference type="AlphaFoldDB" id="A0A150S5V8"/>
<sequence length="183" mass="19151">MEETVRASQRRISWAAGVVLPLFVVPARVEAYELSAGVSLGWLQAGTVPRLAVGPHAGIAWPIQRDILFTVHDLCTILPPTQEDGPGVYNQTSVDLGYAWKDGNVSAGPSVALYFMPACGVTLCGRVGGLAVGGHAQTNAYVAGPLGVSVSVNVDWIGRGSLVLPGYVSVVVVAGPVFRWNAK</sequence>
<gene>
    <name evidence="1" type="ORF">BE17_32680</name>
</gene>
<protein>
    <submittedName>
        <fullName evidence="1">Uncharacterized protein</fullName>
    </submittedName>
</protein>
<organism evidence="1 2">
    <name type="scientific">Sorangium cellulosum</name>
    <name type="common">Polyangium cellulosum</name>
    <dbReference type="NCBI Taxonomy" id="56"/>
    <lineage>
        <taxon>Bacteria</taxon>
        <taxon>Pseudomonadati</taxon>
        <taxon>Myxococcota</taxon>
        <taxon>Polyangia</taxon>
        <taxon>Polyangiales</taxon>
        <taxon>Polyangiaceae</taxon>
        <taxon>Sorangium</taxon>
    </lineage>
</organism>
<reference evidence="1 2" key="1">
    <citation type="submission" date="2014-02" db="EMBL/GenBank/DDBJ databases">
        <title>The small core and large imbalanced accessory genome model reveals a collaborative survival strategy of Sorangium cellulosum strains in nature.</title>
        <authorList>
            <person name="Han K."/>
            <person name="Peng R."/>
            <person name="Blom J."/>
            <person name="Li Y.-Z."/>
        </authorList>
    </citation>
    <scope>NUCLEOTIDE SEQUENCE [LARGE SCALE GENOMIC DNA]</scope>
    <source>
        <strain evidence="1 2">So0011-07</strain>
    </source>
</reference>
<proteinExistence type="predicted"/>
<dbReference type="EMBL" id="JEMB01001400">
    <property type="protein sequence ID" value="KYF87844.1"/>
    <property type="molecule type" value="Genomic_DNA"/>
</dbReference>
<evidence type="ECO:0000313" key="2">
    <source>
        <dbReference type="Proteomes" id="UP000075635"/>
    </source>
</evidence>
<evidence type="ECO:0000313" key="1">
    <source>
        <dbReference type="EMBL" id="KYF87844.1"/>
    </source>
</evidence>
<dbReference type="Proteomes" id="UP000075635">
    <property type="component" value="Unassembled WGS sequence"/>
</dbReference>
<comment type="caution">
    <text evidence="1">The sequence shown here is derived from an EMBL/GenBank/DDBJ whole genome shotgun (WGS) entry which is preliminary data.</text>
</comment>
<accession>A0A150S5V8</accession>
<name>A0A150S5V8_SORCE</name>